<keyword evidence="5 6" id="KW-0472">Membrane</keyword>
<evidence type="ECO:0000256" key="5">
    <source>
        <dbReference type="ARBA" id="ARBA00023136"/>
    </source>
</evidence>
<dbReference type="Proteomes" id="UP000661507">
    <property type="component" value="Unassembled WGS sequence"/>
</dbReference>
<dbReference type="InterPro" id="IPR037185">
    <property type="entry name" value="EmrE-like"/>
</dbReference>
<evidence type="ECO:0000256" key="1">
    <source>
        <dbReference type="ARBA" id="ARBA00004141"/>
    </source>
</evidence>
<dbReference type="PANTHER" id="PTHR22911">
    <property type="entry name" value="ACYL-MALONYL CONDENSING ENZYME-RELATED"/>
    <property type="match status" value="1"/>
</dbReference>
<feature type="transmembrane region" description="Helical" evidence="6">
    <location>
        <begin position="191"/>
        <end position="210"/>
    </location>
</feature>
<proteinExistence type="inferred from homology"/>
<evidence type="ECO:0000259" key="7">
    <source>
        <dbReference type="Pfam" id="PF00892"/>
    </source>
</evidence>
<dbReference type="GO" id="GO:0016020">
    <property type="term" value="C:membrane"/>
    <property type="evidence" value="ECO:0007669"/>
    <property type="project" value="UniProtKB-SubCell"/>
</dbReference>
<dbReference type="EMBL" id="BMKW01000001">
    <property type="protein sequence ID" value="GGJ01270.1"/>
    <property type="molecule type" value="Genomic_DNA"/>
</dbReference>
<evidence type="ECO:0000256" key="6">
    <source>
        <dbReference type="SAM" id="Phobius"/>
    </source>
</evidence>
<feature type="transmembrane region" description="Helical" evidence="6">
    <location>
        <begin position="276"/>
        <end position="294"/>
    </location>
</feature>
<name>A0A917K513_9PROT</name>
<evidence type="ECO:0000313" key="9">
    <source>
        <dbReference type="Proteomes" id="UP000661507"/>
    </source>
</evidence>
<evidence type="ECO:0000313" key="8">
    <source>
        <dbReference type="EMBL" id="GGJ01270.1"/>
    </source>
</evidence>
<feature type="transmembrane region" description="Helical" evidence="6">
    <location>
        <begin position="136"/>
        <end position="154"/>
    </location>
</feature>
<feature type="domain" description="EamA" evidence="7">
    <location>
        <begin position="22"/>
        <end position="151"/>
    </location>
</feature>
<organism evidence="8 9">
    <name type="scientific">Neoroseomonas lacus</name>
    <dbReference type="NCBI Taxonomy" id="287609"/>
    <lineage>
        <taxon>Bacteria</taxon>
        <taxon>Pseudomonadati</taxon>
        <taxon>Pseudomonadota</taxon>
        <taxon>Alphaproteobacteria</taxon>
        <taxon>Acetobacterales</taxon>
        <taxon>Acetobacteraceae</taxon>
        <taxon>Neoroseomonas</taxon>
    </lineage>
</organism>
<dbReference type="Pfam" id="PF00892">
    <property type="entry name" value="EamA"/>
    <property type="match status" value="1"/>
</dbReference>
<evidence type="ECO:0000256" key="2">
    <source>
        <dbReference type="ARBA" id="ARBA00009853"/>
    </source>
</evidence>
<feature type="transmembrane region" description="Helical" evidence="6">
    <location>
        <begin position="81"/>
        <end position="99"/>
    </location>
</feature>
<feature type="transmembrane region" description="Helical" evidence="6">
    <location>
        <begin position="160"/>
        <end position="179"/>
    </location>
</feature>
<protein>
    <submittedName>
        <fullName evidence="8">DMT transporter permease</fullName>
    </submittedName>
</protein>
<dbReference type="Gene3D" id="1.10.3730.20">
    <property type="match status" value="1"/>
</dbReference>
<keyword evidence="3 6" id="KW-0812">Transmembrane</keyword>
<keyword evidence="9" id="KW-1185">Reference proteome</keyword>
<gene>
    <name evidence="8" type="ORF">GCM10011320_05070</name>
</gene>
<comment type="subcellular location">
    <subcellularLocation>
        <location evidence="1">Membrane</location>
        <topology evidence="1">Multi-pass membrane protein</topology>
    </subcellularLocation>
</comment>
<evidence type="ECO:0000256" key="4">
    <source>
        <dbReference type="ARBA" id="ARBA00022989"/>
    </source>
</evidence>
<dbReference type="InterPro" id="IPR000620">
    <property type="entry name" value="EamA_dom"/>
</dbReference>
<feature type="transmembrane region" description="Helical" evidence="6">
    <location>
        <begin position="216"/>
        <end position="239"/>
    </location>
</feature>
<evidence type="ECO:0000256" key="3">
    <source>
        <dbReference type="ARBA" id="ARBA00022692"/>
    </source>
</evidence>
<dbReference type="PANTHER" id="PTHR22911:SF6">
    <property type="entry name" value="SOLUTE CARRIER FAMILY 35 MEMBER G1"/>
    <property type="match status" value="1"/>
</dbReference>
<dbReference type="AlphaFoldDB" id="A0A917K513"/>
<reference evidence="8" key="1">
    <citation type="journal article" date="2014" name="Int. J. Syst. Evol. Microbiol.">
        <title>Complete genome sequence of Corynebacterium casei LMG S-19264T (=DSM 44701T), isolated from a smear-ripened cheese.</title>
        <authorList>
            <consortium name="US DOE Joint Genome Institute (JGI-PGF)"/>
            <person name="Walter F."/>
            <person name="Albersmeier A."/>
            <person name="Kalinowski J."/>
            <person name="Ruckert C."/>
        </authorList>
    </citation>
    <scope>NUCLEOTIDE SEQUENCE</scope>
    <source>
        <strain evidence="8">CGMCC 1.3617</strain>
    </source>
</reference>
<dbReference type="RefSeq" id="WP_229681038.1">
    <property type="nucleotide sequence ID" value="NZ_BMKW01000001.1"/>
</dbReference>
<comment type="caution">
    <text evidence="8">The sequence shown here is derived from an EMBL/GenBank/DDBJ whole genome shotgun (WGS) entry which is preliminary data.</text>
</comment>
<accession>A0A917K513</accession>
<sequence length="309" mass="33134">MADFEPRRHGGLTIPTGAESIRGILLILLAYFVITGADASVKWALPQVGVAVSMIARGVVGAIAVLVLTRGRGIRAVNGRLLTMRGLLHCGVSATWYWAWSRGMPLVDSYAIASAAPLLMTIFAIPILGEKVGWRRWTSTLVGFLGVLFMLQPQGDLWRFETPFLMVAVVAMAVTRIWTRVLSATDGPASVAFWLMVAHIPAGLLLLPGFPPPPVMPGAGVLVALLFFGVANAIAHILFARAFGLAPVSALAPYEYSPLLLGGVLGFLIWSEVPAWTTIAGAAVVIVAGLYNLHRERVRRAAERRDGLH</sequence>
<comment type="similarity">
    <text evidence="2">Belongs to the drug/metabolite transporter (DMT) superfamily. 10 TMS drug/metabolite exporter (DME) (TC 2.A.7.3) family.</text>
</comment>
<keyword evidence="4 6" id="KW-1133">Transmembrane helix</keyword>
<feature type="transmembrane region" description="Helical" evidence="6">
    <location>
        <begin position="111"/>
        <end position="129"/>
    </location>
</feature>
<feature type="transmembrane region" description="Helical" evidence="6">
    <location>
        <begin position="251"/>
        <end position="270"/>
    </location>
</feature>
<dbReference type="SUPFAM" id="SSF103481">
    <property type="entry name" value="Multidrug resistance efflux transporter EmrE"/>
    <property type="match status" value="2"/>
</dbReference>
<reference evidence="8" key="2">
    <citation type="submission" date="2020-09" db="EMBL/GenBank/DDBJ databases">
        <authorList>
            <person name="Sun Q."/>
            <person name="Zhou Y."/>
        </authorList>
    </citation>
    <scope>NUCLEOTIDE SEQUENCE</scope>
    <source>
        <strain evidence="8">CGMCC 1.3617</strain>
    </source>
</reference>
<feature type="transmembrane region" description="Helical" evidence="6">
    <location>
        <begin position="47"/>
        <end position="69"/>
    </location>
</feature>
<feature type="transmembrane region" description="Helical" evidence="6">
    <location>
        <begin position="21"/>
        <end position="41"/>
    </location>
</feature>